<feature type="domain" description="DUF559" evidence="1">
    <location>
        <begin position="3"/>
        <end position="96"/>
    </location>
</feature>
<evidence type="ECO:0000259" key="1">
    <source>
        <dbReference type="Pfam" id="PF04480"/>
    </source>
</evidence>
<dbReference type="Gene3D" id="3.40.960.10">
    <property type="entry name" value="VSR Endonuclease"/>
    <property type="match status" value="1"/>
</dbReference>
<evidence type="ECO:0000313" key="2">
    <source>
        <dbReference type="EMBL" id="PQM28211.1"/>
    </source>
</evidence>
<sequence length="99" mass="11497">MSLPEVLLWQILRKQPGHIKFRRQHPIHRYVLDFYVPEWKLAIEIDGIAHDMGDRPERDDARDQWLASQGIRTLRIAAREVLADPAAVADGIVRFCTAR</sequence>
<dbReference type="OrthoDB" id="9798754at2"/>
<protein>
    <recommendedName>
        <fullName evidence="1">DUF559 domain-containing protein</fullName>
    </recommendedName>
</protein>
<dbReference type="CDD" id="cd01038">
    <property type="entry name" value="Endonuclease_DUF559"/>
    <property type="match status" value="1"/>
</dbReference>
<dbReference type="AlphaFoldDB" id="A0A2S8B726"/>
<organism evidence="2 3">
    <name type="scientific">Sphingopyxis lindanitolerans</name>
    <dbReference type="NCBI Taxonomy" id="2054227"/>
    <lineage>
        <taxon>Bacteria</taxon>
        <taxon>Pseudomonadati</taxon>
        <taxon>Pseudomonadota</taxon>
        <taxon>Alphaproteobacteria</taxon>
        <taxon>Sphingomonadales</taxon>
        <taxon>Sphingomonadaceae</taxon>
        <taxon>Sphingopyxis</taxon>
    </lineage>
</organism>
<proteinExistence type="predicted"/>
<comment type="caution">
    <text evidence="2">The sequence shown here is derived from an EMBL/GenBank/DDBJ whole genome shotgun (WGS) entry which is preliminary data.</text>
</comment>
<keyword evidence="3" id="KW-1185">Reference proteome</keyword>
<dbReference type="Pfam" id="PF04480">
    <property type="entry name" value="DUF559"/>
    <property type="match status" value="1"/>
</dbReference>
<reference evidence="3" key="1">
    <citation type="submission" date="2017-11" db="EMBL/GenBank/DDBJ databases">
        <title>The complete genome sequence of Sphingopyxis pomeranensis sp. nov. strain WS5A3p.</title>
        <authorList>
            <person name="Kaminski M.A."/>
        </authorList>
    </citation>
    <scope>NUCLEOTIDE SEQUENCE [LARGE SCALE GENOMIC DNA]</scope>
    <source>
        <strain evidence="3">WS5A3p</strain>
    </source>
</reference>
<dbReference type="SUPFAM" id="SSF52980">
    <property type="entry name" value="Restriction endonuclease-like"/>
    <property type="match status" value="1"/>
</dbReference>
<name>A0A2S8B726_9SPHN</name>
<dbReference type="InterPro" id="IPR011335">
    <property type="entry name" value="Restrct_endonuc-II-like"/>
</dbReference>
<evidence type="ECO:0000313" key="3">
    <source>
        <dbReference type="Proteomes" id="UP000238954"/>
    </source>
</evidence>
<gene>
    <name evidence="2" type="ORF">CVO77_06810</name>
</gene>
<dbReference type="PANTHER" id="PTHR38590">
    <property type="entry name" value="BLL0828 PROTEIN"/>
    <property type="match status" value="1"/>
</dbReference>
<dbReference type="Proteomes" id="UP000238954">
    <property type="component" value="Chromosome"/>
</dbReference>
<dbReference type="PANTHER" id="PTHR38590:SF1">
    <property type="entry name" value="BLL0828 PROTEIN"/>
    <property type="match status" value="1"/>
</dbReference>
<dbReference type="EMBL" id="PHFW01000002">
    <property type="protein sequence ID" value="PQM28211.1"/>
    <property type="molecule type" value="Genomic_DNA"/>
</dbReference>
<dbReference type="InterPro" id="IPR047216">
    <property type="entry name" value="Endonuclease_DUF559_bact"/>
</dbReference>
<dbReference type="InterPro" id="IPR007569">
    <property type="entry name" value="DUF559"/>
</dbReference>
<accession>A0A2S8B726</accession>